<gene>
    <name evidence="3" type="ORF">F9K24_01555</name>
</gene>
<protein>
    <submittedName>
        <fullName evidence="3">Aldo/keto reductase</fullName>
    </submittedName>
</protein>
<dbReference type="InterPro" id="IPR023210">
    <property type="entry name" value="NADP_OxRdtase_dom"/>
</dbReference>
<accession>A0A833H4W6</accession>
<dbReference type="Gene3D" id="3.20.20.100">
    <property type="entry name" value="NADP-dependent oxidoreductase domain"/>
    <property type="match status" value="1"/>
</dbReference>
<dbReference type="EMBL" id="WBUI01000001">
    <property type="protein sequence ID" value="KAB2935441.1"/>
    <property type="molecule type" value="Genomic_DNA"/>
</dbReference>
<dbReference type="SUPFAM" id="SSF51430">
    <property type="entry name" value="NAD(P)-linked oxidoreductase"/>
    <property type="match status" value="1"/>
</dbReference>
<sequence length="312" mass="34019">MQRPLFENTNITPIVFGCNVFGWTIDEALSFRMLDHLVDRGLNCIDTADTYARWIGKPGISESIIGRWLKQSGKREKLVIATKVGMEMAPDRKGLSKKHILASVDESLQRLQIDCIDLYQAHQDDPATPLDESLEAFDSLVKAGKVKAVGASNYSGARLREAQGIAKSKNYAVFQTLQPHYNLYERQDFETDLAAVSKEQGLAVIPYFSLAAGFLTGKYRSEADFSKSARGGGMKKYLNDRGLRILGALDTVAANTHATPAQIALAWLLSRPAVTAPIVSATTTEQLDALIAALDVKLDAEALKLLDAASAC</sequence>
<feature type="domain" description="NADP-dependent oxidoreductase" evidence="2">
    <location>
        <begin position="13"/>
        <end position="309"/>
    </location>
</feature>
<dbReference type="InterPro" id="IPR020471">
    <property type="entry name" value="AKR"/>
</dbReference>
<dbReference type="PROSITE" id="PS51257">
    <property type="entry name" value="PROKAR_LIPOPROTEIN"/>
    <property type="match status" value="1"/>
</dbReference>
<comment type="caution">
    <text evidence="3">The sequence shown here is derived from an EMBL/GenBank/DDBJ whole genome shotgun (WGS) entry which is preliminary data.</text>
</comment>
<dbReference type="PRINTS" id="PR00069">
    <property type="entry name" value="ALDKETRDTASE"/>
</dbReference>
<evidence type="ECO:0000313" key="4">
    <source>
        <dbReference type="Proteomes" id="UP000460298"/>
    </source>
</evidence>
<dbReference type="Pfam" id="PF00248">
    <property type="entry name" value="Aldo_ket_red"/>
    <property type="match status" value="1"/>
</dbReference>
<evidence type="ECO:0000313" key="3">
    <source>
        <dbReference type="EMBL" id="KAB2935441.1"/>
    </source>
</evidence>
<dbReference type="AlphaFoldDB" id="A0A833H4W6"/>
<dbReference type="PANTHER" id="PTHR43364:SF6">
    <property type="entry name" value="OXIDOREDUCTASE-RELATED"/>
    <property type="match status" value="1"/>
</dbReference>
<dbReference type="CDD" id="cd19081">
    <property type="entry name" value="AKR_AKR9C1"/>
    <property type="match status" value="1"/>
</dbReference>
<reference evidence="3 4" key="1">
    <citation type="submission" date="2019-10" db="EMBL/GenBank/DDBJ databases">
        <title>Extracellular Electron Transfer in a Candidatus Methanoperedens spp. Enrichment Culture.</title>
        <authorList>
            <person name="Berger S."/>
            <person name="Rangel Shaw D."/>
            <person name="Berben T."/>
            <person name="In 'T Zandt M."/>
            <person name="Frank J."/>
            <person name="Reimann J."/>
            <person name="Jetten M.S.M."/>
            <person name="Welte C.U."/>
        </authorList>
    </citation>
    <scope>NUCLEOTIDE SEQUENCE [LARGE SCALE GENOMIC DNA]</scope>
    <source>
        <strain evidence="3">SB12</strain>
    </source>
</reference>
<dbReference type="InterPro" id="IPR036812">
    <property type="entry name" value="NAD(P)_OxRdtase_dom_sf"/>
</dbReference>
<dbReference type="GO" id="GO:0016491">
    <property type="term" value="F:oxidoreductase activity"/>
    <property type="evidence" value="ECO:0007669"/>
    <property type="project" value="UniProtKB-KW"/>
</dbReference>
<organism evidence="3 4">
    <name type="scientific">Leptonema illini</name>
    <dbReference type="NCBI Taxonomy" id="183"/>
    <lineage>
        <taxon>Bacteria</taxon>
        <taxon>Pseudomonadati</taxon>
        <taxon>Spirochaetota</taxon>
        <taxon>Spirochaetia</taxon>
        <taxon>Leptospirales</taxon>
        <taxon>Leptospiraceae</taxon>
        <taxon>Leptonema</taxon>
    </lineage>
</organism>
<proteinExistence type="predicted"/>
<evidence type="ECO:0000259" key="2">
    <source>
        <dbReference type="Pfam" id="PF00248"/>
    </source>
</evidence>
<dbReference type="Proteomes" id="UP000460298">
    <property type="component" value="Unassembled WGS sequence"/>
</dbReference>
<dbReference type="GO" id="GO:0005829">
    <property type="term" value="C:cytosol"/>
    <property type="evidence" value="ECO:0007669"/>
    <property type="project" value="TreeGrafter"/>
</dbReference>
<keyword evidence="1" id="KW-0560">Oxidoreductase</keyword>
<dbReference type="InterPro" id="IPR050523">
    <property type="entry name" value="AKR_Detox_Biosynth"/>
</dbReference>
<evidence type="ECO:0000256" key="1">
    <source>
        <dbReference type="ARBA" id="ARBA00023002"/>
    </source>
</evidence>
<name>A0A833H4W6_9LEPT</name>
<dbReference type="FunFam" id="3.20.20.100:FF:000004">
    <property type="entry name" value="Oxidoreductase, aldo/keto reductase"/>
    <property type="match status" value="1"/>
</dbReference>
<dbReference type="PANTHER" id="PTHR43364">
    <property type="entry name" value="NADH-SPECIFIC METHYLGLYOXAL REDUCTASE-RELATED"/>
    <property type="match status" value="1"/>
</dbReference>